<dbReference type="AlphaFoldDB" id="A0A1L8CWH0"/>
<reference evidence="2" key="1">
    <citation type="submission" date="2016-12" db="EMBL/GenBank/DDBJ databases">
        <title>Draft Genome Sequences od Carboxydothermus pertinax and islandicus, Hydrogenogenic Carboxydotrophic Bacteria.</title>
        <authorList>
            <person name="Fukuyama Y."/>
            <person name="Ohmae K."/>
            <person name="Yoneda Y."/>
            <person name="Yoshida T."/>
            <person name="Sako Y."/>
        </authorList>
    </citation>
    <scope>NUCLEOTIDE SEQUENCE [LARGE SCALE GENOMIC DNA]</scope>
    <source>
        <strain evidence="2">Ug1</strain>
    </source>
</reference>
<evidence type="ECO:0000313" key="1">
    <source>
        <dbReference type="EMBL" id="GAV23285.1"/>
    </source>
</evidence>
<proteinExistence type="predicted"/>
<dbReference type="STRING" id="870242.cpu_17950"/>
<name>A0A1L8CWH0_9THEO</name>
<dbReference type="EMBL" id="BDJK01000041">
    <property type="protein sequence ID" value="GAV23285.1"/>
    <property type="molecule type" value="Genomic_DNA"/>
</dbReference>
<evidence type="ECO:0000313" key="2">
    <source>
        <dbReference type="Proteomes" id="UP000187485"/>
    </source>
</evidence>
<protein>
    <submittedName>
        <fullName evidence="1">Uncharacterized protein</fullName>
    </submittedName>
</protein>
<keyword evidence="2" id="KW-1185">Reference proteome</keyword>
<gene>
    <name evidence="1" type="ORF">cpu_17950</name>
</gene>
<accession>A0A1L8CWH0</accession>
<dbReference type="OrthoDB" id="3078186at2"/>
<dbReference type="RefSeq" id="WP_075859724.1">
    <property type="nucleotide sequence ID" value="NZ_BDJK01000041.1"/>
</dbReference>
<organism evidence="1 2">
    <name type="scientific">Carboxydothermus pertinax</name>
    <dbReference type="NCBI Taxonomy" id="870242"/>
    <lineage>
        <taxon>Bacteria</taxon>
        <taxon>Bacillati</taxon>
        <taxon>Bacillota</taxon>
        <taxon>Clostridia</taxon>
        <taxon>Thermoanaerobacterales</taxon>
        <taxon>Thermoanaerobacteraceae</taxon>
        <taxon>Carboxydothermus</taxon>
    </lineage>
</organism>
<sequence>MHRVLYALGAFPKDIVPKVAEALYHNGYYNDQQFRVRLFAIGSEKNKQLQETVVQLTWEELLDFIYNRFSEYRAQKAQNEQWDKDGGLLYQLSLRLFRGMILLKL</sequence>
<dbReference type="Proteomes" id="UP000187485">
    <property type="component" value="Unassembled WGS sequence"/>
</dbReference>
<comment type="caution">
    <text evidence="1">The sequence shown here is derived from an EMBL/GenBank/DDBJ whole genome shotgun (WGS) entry which is preliminary data.</text>
</comment>